<dbReference type="PROSITE" id="PS01047">
    <property type="entry name" value="HMA_1"/>
    <property type="match status" value="1"/>
</dbReference>
<dbReference type="SUPFAM" id="SSF55008">
    <property type="entry name" value="HMA, heavy metal-associated domain"/>
    <property type="match status" value="1"/>
</dbReference>
<keyword evidence="4" id="KW-1185">Reference proteome</keyword>
<accession>A0A364V7T9</accession>
<sequence>MLNGPTTFDVDGMSCEHCVRAVTNAVSAIPGASDVRVDLGSGTVAFVAADVPEVAVVDAIDDAGYDATLHHAP</sequence>
<comment type="caution">
    <text evidence="3">The sequence shown here is derived from an EMBL/GenBank/DDBJ whole genome shotgun (WGS) entry which is preliminary data.</text>
</comment>
<dbReference type="CDD" id="cd00371">
    <property type="entry name" value="HMA"/>
    <property type="match status" value="1"/>
</dbReference>
<organism evidence="3 4">
    <name type="scientific">Corynebacterium heidelbergense</name>
    <dbReference type="NCBI Taxonomy" id="2055947"/>
    <lineage>
        <taxon>Bacteria</taxon>
        <taxon>Bacillati</taxon>
        <taxon>Actinomycetota</taxon>
        <taxon>Actinomycetes</taxon>
        <taxon>Mycobacteriales</taxon>
        <taxon>Corynebacteriaceae</taxon>
        <taxon>Corynebacterium</taxon>
    </lineage>
</organism>
<protein>
    <recommendedName>
        <fullName evidence="2">HMA domain-containing protein</fullName>
    </recommendedName>
</protein>
<evidence type="ECO:0000313" key="4">
    <source>
        <dbReference type="Proteomes" id="UP000251577"/>
    </source>
</evidence>
<dbReference type="Pfam" id="PF00403">
    <property type="entry name" value="HMA"/>
    <property type="match status" value="1"/>
</dbReference>
<dbReference type="AlphaFoldDB" id="A0A364V7T9"/>
<dbReference type="EMBL" id="QHCV01000014">
    <property type="protein sequence ID" value="RAV32678.1"/>
    <property type="molecule type" value="Genomic_DNA"/>
</dbReference>
<dbReference type="GO" id="GO:0046872">
    <property type="term" value="F:metal ion binding"/>
    <property type="evidence" value="ECO:0007669"/>
    <property type="project" value="UniProtKB-KW"/>
</dbReference>
<gene>
    <name evidence="3" type="ORF">DLJ54_02355</name>
</gene>
<dbReference type="PROSITE" id="PS50846">
    <property type="entry name" value="HMA_2"/>
    <property type="match status" value="1"/>
</dbReference>
<dbReference type="Gene3D" id="3.30.70.100">
    <property type="match status" value="1"/>
</dbReference>
<evidence type="ECO:0000313" key="3">
    <source>
        <dbReference type="EMBL" id="RAV32678.1"/>
    </source>
</evidence>
<dbReference type="RefSeq" id="WP_113630255.1">
    <property type="nucleotide sequence ID" value="NZ_QHCV01000014.1"/>
</dbReference>
<evidence type="ECO:0000256" key="1">
    <source>
        <dbReference type="ARBA" id="ARBA00022723"/>
    </source>
</evidence>
<dbReference type="Proteomes" id="UP000251577">
    <property type="component" value="Unassembled WGS sequence"/>
</dbReference>
<feature type="domain" description="HMA" evidence="2">
    <location>
        <begin position="4"/>
        <end position="68"/>
    </location>
</feature>
<evidence type="ECO:0000259" key="2">
    <source>
        <dbReference type="PROSITE" id="PS50846"/>
    </source>
</evidence>
<proteinExistence type="predicted"/>
<dbReference type="InterPro" id="IPR017969">
    <property type="entry name" value="Heavy-metal-associated_CS"/>
</dbReference>
<keyword evidence="1" id="KW-0479">Metal-binding</keyword>
<name>A0A364V7T9_9CORY</name>
<dbReference type="InterPro" id="IPR036163">
    <property type="entry name" value="HMA_dom_sf"/>
</dbReference>
<reference evidence="3 4" key="1">
    <citation type="journal article" date="2018" name="Syst. Appl. Microbiol.">
        <title>Corynebacterium heidelbergense sp. nov., isolated from the preen glands of Egyptian geese (Alopochen aegyptiacus).</title>
        <authorList>
            <person name="Braun M.S."/>
            <person name="Wang E."/>
            <person name="Zimmermann S."/>
            <person name="Wink M."/>
        </authorList>
    </citation>
    <scope>NUCLEOTIDE SEQUENCE [LARGE SCALE GENOMIC DNA]</scope>
    <source>
        <strain evidence="3 4">647</strain>
    </source>
</reference>
<dbReference type="InterPro" id="IPR006121">
    <property type="entry name" value="HMA_dom"/>
</dbReference>